<evidence type="ECO:0000313" key="4">
    <source>
        <dbReference type="EMBL" id="RJT45684.1"/>
    </source>
</evidence>
<name>A0A419NBV1_9GAMM</name>
<comment type="caution">
    <text evidence="4">The sequence shown here is derived from an EMBL/GenBank/DDBJ whole genome shotgun (WGS) entry which is preliminary data.</text>
</comment>
<dbReference type="InterPro" id="IPR003222">
    <property type="entry name" value="Antitermntn"/>
</dbReference>
<dbReference type="GO" id="GO:0003677">
    <property type="term" value="F:DNA binding"/>
    <property type="evidence" value="ECO:0007669"/>
    <property type="project" value="UniProtKB-KW"/>
</dbReference>
<evidence type="ECO:0000313" key="5">
    <source>
        <dbReference type="Proteomes" id="UP000284908"/>
    </source>
</evidence>
<accession>A0A419NBV1</accession>
<dbReference type="InterPro" id="IPR036410">
    <property type="entry name" value="HSP_DnaJ_Cys-rich_dom_sf"/>
</dbReference>
<dbReference type="SUPFAM" id="SSF57938">
    <property type="entry name" value="DnaJ/Hsp40 cysteine-rich domain"/>
    <property type="match status" value="1"/>
</dbReference>
<dbReference type="Gene3D" id="1.10.274.110">
    <property type="match status" value="1"/>
</dbReference>
<evidence type="ECO:0000256" key="1">
    <source>
        <dbReference type="ARBA" id="ARBA00023015"/>
    </source>
</evidence>
<keyword evidence="2" id="KW-0238">DNA-binding</keyword>
<proteinExistence type="inferred from homology"/>
<dbReference type="RefSeq" id="WP_120131925.1">
    <property type="nucleotide sequence ID" value="NZ_RAHH01000006.1"/>
</dbReference>
<dbReference type="Proteomes" id="UP000284908">
    <property type="component" value="Unassembled WGS sequence"/>
</dbReference>
<dbReference type="GO" id="GO:0006355">
    <property type="term" value="P:regulation of DNA-templated transcription"/>
    <property type="evidence" value="ECO:0007669"/>
    <property type="project" value="InterPro"/>
</dbReference>
<reference evidence="4 5" key="1">
    <citation type="submission" date="2018-09" db="EMBL/GenBank/DDBJ databases">
        <authorList>
            <person name="Le Fleche-Mateos A."/>
        </authorList>
    </citation>
    <scope>NUCLEOTIDE SEQUENCE [LARGE SCALE GENOMIC DNA]</scope>
    <source>
        <strain evidence="4 5">DSM 27399</strain>
    </source>
</reference>
<evidence type="ECO:0000256" key="3">
    <source>
        <dbReference type="ARBA" id="ARBA00023163"/>
    </source>
</evidence>
<dbReference type="Pfam" id="PF03589">
    <property type="entry name" value="Antiterm"/>
    <property type="match status" value="2"/>
</dbReference>
<keyword evidence="1" id="KW-0805">Transcription regulation</keyword>
<dbReference type="EMBL" id="RAHH01000006">
    <property type="protein sequence ID" value="RJT45684.1"/>
    <property type="molecule type" value="Genomic_DNA"/>
</dbReference>
<organism evidence="4 5">
    <name type="scientific">Rahnella woolbedingensis</name>
    <dbReference type="NCBI Taxonomy" id="1510574"/>
    <lineage>
        <taxon>Bacteria</taxon>
        <taxon>Pseudomonadati</taxon>
        <taxon>Pseudomonadota</taxon>
        <taxon>Gammaproteobacteria</taxon>
        <taxon>Enterobacterales</taxon>
        <taxon>Yersiniaceae</taxon>
        <taxon>Rahnella</taxon>
    </lineage>
</organism>
<sequence length="273" mass="30122">MKLENALKQFNPKTQTFTNVPPATASDSLTGPDLAACLGMAESQASFGMGAFLGKNGISKEDGQRTIERLSVYAMKNAGKHVGKAAGRRMAQCMVILAKMAYSEYCKSAGSVSTCMDCSGNGFIKEERAFRNQMAIDRQEYLDALPGNLGLLYHDEMKSKKEGVEIHDVLCQTCIGKGVISDRCRCNGTGRVRDLEKSNLLGVPVDKTCDRCAGRGYKRTPGTTAYKAIVALLPDLQERTWNRNWRPLYESLVTKCEQEENHADVVFQRITSR</sequence>
<dbReference type="InterPro" id="IPR038500">
    <property type="entry name" value="Antitermination_sf"/>
</dbReference>
<dbReference type="AlphaFoldDB" id="A0A419NBV1"/>
<keyword evidence="3" id="KW-0804">Transcription</keyword>
<dbReference type="OrthoDB" id="6572202at2"/>
<evidence type="ECO:0000256" key="2">
    <source>
        <dbReference type="ARBA" id="ARBA00023125"/>
    </source>
</evidence>
<gene>
    <name evidence="4" type="ORF">D6C13_06050</name>
</gene>
<keyword evidence="5" id="KW-1185">Reference proteome</keyword>
<protein>
    <submittedName>
        <fullName evidence="4">Antitermination protein</fullName>
    </submittedName>
</protein>
<dbReference type="HAMAP" id="MF_04158">
    <property type="entry name" value="Antitermination_lambda"/>
    <property type="match status" value="1"/>
</dbReference>